<evidence type="ECO:0000313" key="2">
    <source>
        <dbReference type="EMBL" id="GLC59209.1"/>
    </source>
</evidence>
<comment type="caution">
    <text evidence="2">The sequence shown here is derived from an EMBL/GenBank/DDBJ whole genome shotgun (WGS) entry which is preliminary data.</text>
</comment>
<evidence type="ECO:0000256" key="1">
    <source>
        <dbReference type="SAM" id="MobiDB-lite"/>
    </source>
</evidence>
<feature type="region of interest" description="Disordered" evidence="1">
    <location>
        <begin position="335"/>
        <end position="442"/>
    </location>
</feature>
<feature type="compositionally biased region" description="Acidic residues" evidence="1">
    <location>
        <begin position="131"/>
        <end position="147"/>
    </location>
</feature>
<organism evidence="2 3">
    <name type="scientific">Pleodorina starrii</name>
    <dbReference type="NCBI Taxonomy" id="330485"/>
    <lineage>
        <taxon>Eukaryota</taxon>
        <taxon>Viridiplantae</taxon>
        <taxon>Chlorophyta</taxon>
        <taxon>core chlorophytes</taxon>
        <taxon>Chlorophyceae</taxon>
        <taxon>CS clade</taxon>
        <taxon>Chlamydomonadales</taxon>
        <taxon>Volvocaceae</taxon>
        <taxon>Pleodorina</taxon>
    </lineage>
</organism>
<feature type="compositionally biased region" description="Low complexity" evidence="1">
    <location>
        <begin position="340"/>
        <end position="351"/>
    </location>
</feature>
<feature type="compositionally biased region" description="Low complexity" evidence="1">
    <location>
        <begin position="177"/>
        <end position="210"/>
    </location>
</feature>
<name>A0A9W6BVK0_9CHLO</name>
<reference evidence="2 3" key="1">
    <citation type="journal article" date="2023" name="Commun. Biol.">
        <title>Reorganization of the ancestral sex-determining regions during the evolution of trioecy in Pleodorina starrii.</title>
        <authorList>
            <person name="Takahashi K."/>
            <person name="Suzuki S."/>
            <person name="Kawai-Toyooka H."/>
            <person name="Yamamoto K."/>
            <person name="Hamaji T."/>
            <person name="Ootsuki R."/>
            <person name="Yamaguchi H."/>
            <person name="Kawachi M."/>
            <person name="Higashiyama T."/>
            <person name="Nozaki H."/>
        </authorList>
    </citation>
    <scope>NUCLEOTIDE SEQUENCE [LARGE SCALE GENOMIC DNA]</scope>
    <source>
        <strain evidence="2 3">NIES-4479</strain>
    </source>
</reference>
<feature type="compositionally biased region" description="Basic residues" evidence="1">
    <location>
        <begin position="160"/>
        <end position="174"/>
    </location>
</feature>
<evidence type="ECO:0000313" key="3">
    <source>
        <dbReference type="Proteomes" id="UP001165080"/>
    </source>
</evidence>
<protein>
    <submittedName>
        <fullName evidence="2">Uncharacterized protein</fullName>
    </submittedName>
</protein>
<feature type="compositionally biased region" description="Basic and acidic residues" evidence="1">
    <location>
        <begin position="76"/>
        <end position="85"/>
    </location>
</feature>
<feature type="region of interest" description="Disordered" evidence="1">
    <location>
        <begin position="34"/>
        <end position="290"/>
    </location>
</feature>
<dbReference type="Proteomes" id="UP001165080">
    <property type="component" value="Unassembled WGS sequence"/>
</dbReference>
<dbReference type="EMBL" id="BRXU01000027">
    <property type="protein sequence ID" value="GLC59209.1"/>
    <property type="molecule type" value="Genomic_DNA"/>
</dbReference>
<gene>
    <name evidence="2" type="primary">PLEST008437</name>
    <name evidence="2" type="ORF">PLESTB_001462100</name>
</gene>
<feature type="compositionally biased region" description="Low complexity" evidence="1">
    <location>
        <begin position="384"/>
        <end position="400"/>
    </location>
</feature>
<sequence length="442" mass="43939">MGSKLRLSGKGTRGTATLSEKEQIDLAIALSLQQQQGKEHLQTTEQELAAVGAGGHDPRHDQQMDEPGVAPAAANAHDKQDADGTRKRRAAALRRTYALEESDSEGSPDSSAGGRQGADDYKPESSASGSDSDDDSDFAGDDDSDDEAPSKKRKAEAAKGKKGSAKAPAGRKKPGATDKATGPAAAAKGTKPPAARASGAAVARGRTAAPGPAPAAPVARPPFSKPTATARPATVSTGLSAAARPREQDNGRGSADAGAPADMEEGPQDIDICGSEGRRSDDAACGSDLPPCSKSDADAAEMAAVAEARATVSLQAPASTGAKVAAVKTLPPKATDRKVVAAPGTAATKAPPLGKPAATVKGPAQVTPTAAKQPPKPLVLTNRATPSAAAASAPFKPPIGSSGGASGIKASTPLMSGATGAMTYRVPGLRRPGGSSGTKKPS</sequence>
<accession>A0A9W6BVK0</accession>
<proteinExistence type="predicted"/>
<keyword evidence="3" id="KW-1185">Reference proteome</keyword>
<feature type="compositionally biased region" description="Pro residues" evidence="1">
    <location>
        <begin position="211"/>
        <end position="224"/>
    </location>
</feature>
<dbReference type="AlphaFoldDB" id="A0A9W6BVK0"/>